<evidence type="ECO:0000256" key="1">
    <source>
        <dbReference type="SAM" id="MobiDB-lite"/>
    </source>
</evidence>
<dbReference type="Proteomes" id="UP000598971">
    <property type="component" value="Unassembled WGS sequence"/>
</dbReference>
<proteinExistence type="predicted"/>
<keyword evidence="4" id="KW-1185">Reference proteome</keyword>
<evidence type="ECO:0008006" key="5">
    <source>
        <dbReference type="Google" id="ProtNLM"/>
    </source>
</evidence>
<dbReference type="EMBL" id="WHPF01000016">
    <property type="protein sequence ID" value="NNV57606.1"/>
    <property type="molecule type" value="Genomic_DNA"/>
</dbReference>
<dbReference type="AlphaFoldDB" id="A0A8J8JYS7"/>
<organism evidence="3 4">
    <name type="scientific">Limnovirga soli</name>
    <dbReference type="NCBI Taxonomy" id="2656915"/>
    <lineage>
        <taxon>Bacteria</taxon>
        <taxon>Pseudomonadati</taxon>
        <taxon>Bacteroidota</taxon>
        <taxon>Chitinophagia</taxon>
        <taxon>Chitinophagales</taxon>
        <taxon>Chitinophagaceae</taxon>
        <taxon>Limnovirga</taxon>
    </lineage>
</organism>
<evidence type="ECO:0000313" key="4">
    <source>
        <dbReference type="Proteomes" id="UP000598971"/>
    </source>
</evidence>
<gene>
    <name evidence="3" type="ORF">GD597_19200</name>
</gene>
<evidence type="ECO:0000256" key="2">
    <source>
        <dbReference type="SAM" id="SignalP"/>
    </source>
</evidence>
<feature type="region of interest" description="Disordered" evidence="1">
    <location>
        <begin position="71"/>
        <end position="136"/>
    </location>
</feature>
<feature type="region of interest" description="Disordered" evidence="1">
    <location>
        <begin position="23"/>
        <end position="52"/>
    </location>
</feature>
<reference evidence="3" key="1">
    <citation type="submission" date="2019-10" db="EMBL/GenBank/DDBJ databases">
        <title>Draft genome sequence of Panacibacter sp. KCS-6.</title>
        <authorList>
            <person name="Yim K.J."/>
        </authorList>
    </citation>
    <scope>NUCLEOTIDE SEQUENCE</scope>
    <source>
        <strain evidence="3">KCS-6</strain>
    </source>
</reference>
<comment type="caution">
    <text evidence="3">The sequence shown here is derived from an EMBL/GenBank/DDBJ whole genome shotgun (WGS) entry which is preliminary data.</text>
</comment>
<sequence length="136" mass="15377">MKKIIVLATCLLMITLVSNAQTTTDTTKKDKVKSRIGNMDTTRKQNLKDKGLTKENLKDLDLSKDQATQLEKIKNETRQEKEKIKNDNSLTEEQKKEKLKAAEENFKNKSGAVLTKEQRQKIKDKKGNKKGTGGGK</sequence>
<accession>A0A8J8JYS7</accession>
<protein>
    <recommendedName>
        <fullName evidence="5">DUF4890 domain-containing protein</fullName>
    </recommendedName>
</protein>
<name>A0A8J8JYS7_9BACT</name>
<dbReference type="RefSeq" id="WP_171609553.1">
    <property type="nucleotide sequence ID" value="NZ_WHPF01000016.1"/>
</dbReference>
<feature type="compositionally biased region" description="Basic and acidic residues" evidence="1">
    <location>
        <begin position="41"/>
        <end position="52"/>
    </location>
</feature>
<feature type="chain" id="PRO_5035306607" description="DUF4890 domain-containing protein" evidence="2">
    <location>
        <begin position="21"/>
        <end position="136"/>
    </location>
</feature>
<keyword evidence="2" id="KW-0732">Signal</keyword>
<feature type="compositionally biased region" description="Basic and acidic residues" evidence="1">
    <location>
        <begin position="71"/>
        <end position="107"/>
    </location>
</feature>
<evidence type="ECO:0000313" key="3">
    <source>
        <dbReference type="EMBL" id="NNV57606.1"/>
    </source>
</evidence>
<feature type="signal peptide" evidence="2">
    <location>
        <begin position="1"/>
        <end position="20"/>
    </location>
</feature>